<reference evidence="2 3" key="1">
    <citation type="submission" date="2023-04" db="EMBL/GenBank/DDBJ databases">
        <title>The genome sequence of Polyangium sorediatum DSM14670.</title>
        <authorList>
            <person name="Zhang X."/>
        </authorList>
    </citation>
    <scope>NUCLEOTIDE SEQUENCE [LARGE SCALE GENOMIC DNA]</scope>
    <source>
        <strain evidence="2 3">DSM 14670</strain>
    </source>
</reference>
<protein>
    <submittedName>
        <fullName evidence="2">Uncharacterized protein</fullName>
    </submittedName>
</protein>
<feature type="signal peptide" evidence="1">
    <location>
        <begin position="1"/>
        <end position="19"/>
    </location>
</feature>
<comment type="caution">
    <text evidence="2">The sequence shown here is derived from an EMBL/GenBank/DDBJ whole genome shotgun (WGS) entry which is preliminary data.</text>
</comment>
<dbReference type="InterPro" id="IPR032048">
    <property type="entry name" value="TGase_elicitor"/>
</dbReference>
<dbReference type="Proteomes" id="UP001160301">
    <property type="component" value="Unassembled WGS sequence"/>
</dbReference>
<feature type="chain" id="PRO_5045801192" evidence="1">
    <location>
        <begin position="20"/>
        <end position="327"/>
    </location>
</feature>
<keyword evidence="3" id="KW-1185">Reference proteome</keyword>
<evidence type="ECO:0000313" key="2">
    <source>
        <dbReference type="EMBL" id="MDI1435494.1"/>
    </source>
</evidence>
<proteinExistence type="predicted"/>
<gene>
    <name evidence="2" type="ORF">QHF89_38685</name>
</gene>
<sequence length="327" mass="36942">MASRVHSIALFLISLGALAGCGEGVPDAEGDLEIFEAEAIEEVRDPGRKLLLPEGEFSAEATIKPWSSWWFPTSDDFLFAGKNGLAPLQKYDLYSRTVLSKTTKAATYEREKLYNAHADSWSGLCYAWALASILEPEPNKPVDHGALHFGVADLKALLLKTYEAATDAPILGDRNDGAWNDNYADILPHTFHRVLVAELFKKRRPFIIDRDAGHEVWNLPVYKAITNIKRDATARDLVHVRTVLFVVTPDVKTYDYVGTEMTTREYTYDLRGAWEGRRFVVRDGVWTENSRWDHPDFVMLHSDQVKRASYNPEIDVETVDAILGREP</sequence>
<evidence type="ECO:0000313" key="3">
    <source>
        <dbReference type="Proteomes" id="UP001160301"/>
    </source>
</evidence>
<dbReference type="EMBL" id="JARZHI010000060">
    <property type="protein sequence ID" value="MDI1435494.1"/>
    <property type="molecule type" value="Genomic_DNA"/>
</dbReference>
<keyword evidence="1" id="KW-0732">Signal</keyword>
<accession>A0ABT6P4E9</accession>
<evidence type="ECO:0000256" key="1">
    <source>
        <dbReference type="SAM" id="SignalP"/>
    </source>
</evidence>
<dbReference type="PROSITE" id="PS51257">
    <property type="entry name" value="PROKAR_LIPOPROTEIN"/>
    <property type="match status" value="1"/>
</dbReference>
<dbReference type="Pfam" id="PF16683">
    <property type="entry name" value="TGase_elicitor"/>
    <property type="match status" value="1"/>
</dbReference>
<dbReference type="RefSeq" id="WP_284721479.1">
    <property type="nucleotide sequence ID" value="NZ_JARZHI010000060.1"/>
</dbReference>
<organism evidence="2 3">
    <name type="scientific">Polyangium sorediatum</name>
    <dbReference type="NCBI Taxonomy" id="889274"/>
    <lineage>
        <taxon>Bacteria</taxon>
        <taxon>Pseudomonadati</taxon>
        <taxon>Myxococcota</taxon>
        <taxon>Polyangia</taxon>
        <taxon>Polyangiales</taxon>
        <taxon>Polyangiaceae</taxon>
        <taxon>Polyangium</taxon>
    </lineage>
</organism>
<name>A0ABT6P4E9_9BACT</name>